<evidence type="ECO:0000313" key="3">
    <source>
        <dbReference type="Proteomes" id="UP000194127"/>
    </source>
</evidence>
<dbReference type="SUPFAM" id="SSF81383">
    <property type="entry name" value="F-box domain"/>
    <property type="match status" value="1"/>
</dbReference>
<dbReference type="EMBL" id="KZ110609">
    <property type="protein sequence ID" value="OSX57318.1"/>
    <property type="molecule type" value="Genomic_DNA"/>
</dbReference>
<dbReference type="Gene3D" id="2.130.10.10">
    <property type="entry name" value="YVTN repeat-like/Quinoprotein amine dehydrogenase"/>
    <property type="match status" value="1"/>
</dbReference>
<feature type="domain" description="F-box" evidence="1">
    <location>
        <begin position="1"/>
        <end position="45"/>
    </location>
</feature>
<name>A0A1X6MLV2_9APHY</name>
<dbReference type="CDD" id="cd09917">
    <property type="entry name" value="F-box_SF"/>
    <property type="match status" value="1"/>
</dbReference>
<dbReference type="OrthoDB" id="1259151at2759"/>
<accession>A0A1X6MLV2</accession>
<dbReference type="SUPFAM" id="SSF50978">
    <property type="entry name" value="WD40 repeat-like"/>
    <property type="match status" value="1"/>
</dbReference>
<sequence>MRFADIPSDIILIIVKYLSAQDIAALAQTSKVLHSLVKEYGWSIHVRCTSWPLSWSLQKSFAVWDAYSIVRYHTLTDHHWAHHDCIARPLSRKWSGKLQPLLASNASRLFVGAGNTIYSYAFTAVKPGNTPGIQFEGSFTTTDRLQARRDITSMVTVPDGGLDRTLYIGYHDGALECIQLPFSEPGQERVSLDLATRDRCQYYGDDIVESISTADRYLLALSAGGTAAFLDLSAPSEPPQLVDLKTRGWAAYVSAQGTPGYAAFGLSSSSPLVVHDIQPSGLSEIPSVTLSSGSTEEPRKPSAVYGVCGAPPSFPWGASNQIIVSGWYDGLVRVHDLRADARKTSYPNGPGALTPVLAMYDPWTFEPNYCVACGGGSSSHIAAGTARHSVVALWDVRNAKGGWSVHGPGNDSSPVYSIILESSRLFGATQSRPFVLDFGPDSHEETYPPLHFNHREENLRKRDKSGIGFYVTKYSHGR</sequence>
<dbReference type="Pfam" id="PF00646">
    <property type="entry name" value="F-box"/>
    <property type="match status" value="1"/>
</dbReference>
<dbReference type="RefSeq" id="XP_024334112.1">
    <property type="nucleotide sequence ID" value="XM_024487216.1"/>
</dbReference>
<dbReference type="Proteomes" id="UP000194127">
    <property type="component" value="Unassembled WGS sequence"/>
</dbReference>
<dbReference type="PROSITE" id="PS50181">
    <property type="entry name" value="FBOX"/>
    <property type="match status" value="1"/>
</dbReference>
<dbReference type="InterPro" id="IPR036322">
    <property type="entry name" value="WD40_repeat_dom_sf"/>
</dbReference>
<reference evidence="2 3" key="1">
    <citation type="submission" date="2017-04" db="EMBL/GenBank/DDBJ databases">
        <title>Genome Sequence of the Model Brown-Rot Fungus Postia placenta SB12.</title>
        <authorList>
            <consortium name="DOE Joint Genome Institute"/>
            <person name="Gaskell J."/>
            <person name="Kersten P."/>
            <person name="Larrondo L.F."/>
            <person name="Canessa P."/>
            <person name="Martinez D."/>
            <person name="Hibbett D."/>
            <person name="Schmoll M."/>
            <person name="Kubicek C.P."/>
            <person name="Martinez A.T."/>
            <person name="Yadav J."/>
            <person name="Master E."/>
            <person name="Magnuson J.K."/>
            <person name="James T."/>
            <person name="Yaver D."/>
            <person name="Berka R."/>
            <person name="Labutti K."/>
            <person name="Lipzen A."/>
            <person name="Aerts A."/>
            <person name="Barry K."/>
            <person name="Henrissat B."/>
            <person name="Blanchette R."/>
            <person name="Grigoriev I."/>
            <person name="Cullen D."/>
        </authorList>
    </citation>
    <scope>NUCLEOTIDE SEQUENCE [LARGE SCALE GENOMIC DNA]</scope>
    <source>
        <strain evidence="2 3">MAD-698-R-SB12</strain>
    </source>
</reference>
<dbReference type="InterPro" id="IPR036047">
    <property type="entry name" value="F-box-like_dom_sf"/>
</dbReference>
<dbReference type="InterPro" id="IPR001810">
    <property type="entry name" value="F-box_dom"/>
</dbReference>
<evidence type="ECO:0000259" key="1">
    <source>
        <dbReference type="PROSITE" id="PS50181"/>
    </source>
</evidence>
<organism evidence="2 3">
    <name type="scientific">Postia placenta MAD-698-R-SB12</name>
    <dbReference type="NCBI Taxonomy" id="670580"/>
    <lineage>
        <taxon>Eukaryota</taxon>
        <taxon>Fungi</taxon>
        <taxon>Dikarya</taxon>
        <taxon>Basidiomycota</taxon>
        <taxon>Agaricomycotina</taxon>
        <taxon>Agaricomycetes</taxon>
        <taxon>Polyporales</taxon>
        <taxon>Adustoporiaceae</taxon>
        <taxon>Rhodonia</taxon>
    </lineage>
</organism>
<proteinExistence type="predicted"/>
<protein>
    <recommendedName>
        <fullName evidence="1">F-box domain-containing protein</fullName>
    </recommendedName>
</protein>
<evidence type="ECO:0000313" key="2">
    <source>
        <dbReference type="EMBL" id="OSX57318.1"/>
    </source>
</evidence>
<keyword evidence="3" id="KW-1185">Reference proteome</keyword>
<dbReference type="GeneID" id="36332165"/>
<dbReference type="InterPro" id="IPR015943">
    <property type="entry name" value="WD40/YVTN_repeat-like_dom_sf"/>
</dbReference>
<gene>
    <name evidence="2" type="ORF">POSPLADRAFT_1157611</name>
</gene>
<dbReference type="AlphaFoldDB" id="A0A1X6MLV2"/>